<evidence type="ECO:0000256" key="6">
    <source>
        <dbReference type="ARBA" id="ARBA00022927"/>
    </source>
</evidence>
<keyword evidence="3" id="KW-0813">Transport</keyword>
<keyword evidence="4" id="KW-1003">Cell membrane</keyword>
<dbReference type="AlphaFoldDB" id="A0A3N5BKF7"/>
<evidence type="ECO:0000256" key="4">
    <source>
        <dbReference type="ARBA" id="ARBA00022475"/>
    </source>
</evidence>
<gene>
    <name evidence="11" type="ORF">EDD62_0839</name>
</gene>
<dbReference type="PRINTS" id="PR01853">
    <property type="entry name" value="YAJCTRNLCASE"/>
</dbReference>
<dbReference type="RefSeq" id="WP_249037328.1">
    <property type="nucleotide sequence ID" value="NZ_RKRK01000002.1"/>
</dbReference>
<feature type="transmembrane region" description="Helical" evidence="10">
    <location>
        <begin position="6"/>
        <end position="23"/>
    </location>
</feature>
<dbReference type="SMART" id="SM01323">
    <property type="entry name" value="YajC"/>
    <property type="match status" value="1"/>
</dbReference>
<sequence length="88" mass="10267">MEFSYMNILVPIILFAIIYFFMIRPMNKQAKEMRELQKNIQKGDVIMTNSGLKGTVVGFDNDFVELSVNQEDTRLMFNRGAIREKITN</sequence>
<evidence type="ECO:0000256" key="10">
    <source>
        <dbReference type="SAM" id="Phobius"/>
    </source>
</evidence>
<evidence type="ECO:0000256" key="3">
    <source>
        <dbReference type="ARBA" id="ARBA00022448"/>
    </source>
</evidence>
<evidence type="ECO:0000256" key="8">
    <source>
        <dbReference type="ARBA" id="ARBA00023010"/>
    </source>
</evidence>
<accession>A0A3N5BKF7</accession>
<dbReference type="GO" id="GO:0015031">
    <property type="term" value="P:protein transport"/>
    <property type="evidence" value="ECO:0007669"/>
    <property type="project" value="UniProtKB-KW"/>
</dbReference>
<evidence type="ECO:0000313" key="11">
    <source>
        <dbReference type="EMBL" id="RPF58197.1"/>
    </source>
</evidence>
<evidence type="ECO:0000256" key="5">
    <source>
        <dbReference type="ARBA" id="ARBA00022692"/>
    </source>
</evidence>
<organism evidence="11 12">
    <name type="scientific">Abyssicoccus albus</name>
    <dbReference type="NCBI Taxonomy" id="1817405"/>
    <lineage>
        <taxon>Bacteria</taxon>
        <taxon>Bacillati</taxon>
        <taxon>Bacillota</taxon>
        <taxon>Bacilli</taxon>
        <taxon>Bacillales</taxon>
        <taxon>Abyssicoccaceae</taxon>
    </lineage>
</organism>
<evidence type="ECO:0000256" key="9">
    <source>
        <dbReference type="ARBA" id="ARBA00023136"/>
    </source>
</evidence>
<comment type="similarity">
    <text evidence="2">Belongs to the YajC family.</text>
</comment>
<dbReference type="PANTHER" id="PTHR33909:SF1">
    <property type="entry name" value="SEC TRANSLOCON ACCESSORY COMPLEX SUBUNIT YAJC"/>
    <property type="match status" value="1"/>
</dbReference>
<evidence type="ECO:0000256" key="7">
    <source>
        <dbReference type="ARBA" id="ARBA00022989"/>
    </source>
</evidence>
<keyword evidence="6" id="KW-0653">Protein transport</keyword>
<keyword evidence="8" id="KW-0811">Translocation</keyword>
<dbReference type="EMBL" id="RKRK01000002">
    <property type="protein sequence ID" value="RPF58197.1"/>
    <property type="molecule type" value="Genomic_DNA"/>
</dbReference>
<keyword evidence="9 10" id="KW-0472">Membrane</keyword>
<dbReference type="PANTHER" id="PTHR33909">
    <property type="entry name" value="SEC TRANSLOCON ACCESSORY COMPLEX SUBUNIT YAJC"/>
    <property type="match status" value="1"/>
</dbReference>
<dbReference type="GO" id="GO:0005886">
    <property type="term" value="C:plasma membrane"/>
    <property type="evidence" value="ECO:0007669"/>
    <property type="project" value="UniProtKB-SubCell"/>
</dbReference>
<evidence type="ECO:0000256" key="1">
    <source>
        <dbReference type="ARBA" id="ARBA00004162"/>
    </source>
</evidence>
<dbReference type="Pfam" id="PF02699">
    <property type="entry name" value="YajC"/>
    <property type="match status" value="1"/>
</dbReference>
<comment type="subcellular location">
    <subcellularLocation>
        <location evidence="1">Cell membrane</location>
        <topology evidence="1">Single-pass membrane protein</topology>
    </subcellularLocation>
</comment>
<proteinExistence type="inferred from homology"/>
<keyword evidence="7 10" id="KW-1133">Transmembrane helix</keyword>
<dbReference type="NCBIfam" id="TIGR00739">
    <property type="entry name" value="yajC"/>
    <property type="match status" value="1"/>
</dbReference>
<keyword evidence="12" id="KW-1185">Reference proteome</keyword>
<protein>
    <submittedName>
        <fullName evidence="11">Protein translocase subunit yajC</fullName>
    </submittedName>
</protein>
<keyword evidence="5 10" id="KW-0812">Transmembrane</keyword>
<reference evidence="11 12" key="1">
    <citation type="submission" date="2018-11" db="EMBL/GenBank/DDBJ databases">
        <title>Genomic Encyclopedia of Type Strains, Phase IV (KMG-IV): sequencing the most valuable type-strain genomes for metagenomic binning, comparative biology and taxonomic classification.</title>
        <authorList>
            <person name="Goeker M."/>
        </authorList>
    </citation>
    <scope>NUCLEOTIDE SEQUENCE [LARGE SCALE GENOMIC DNA]</scope>
    <source>
        <strain evidence="11 12">DSM 29158</strain>
    </source>
</reference>
<evidence type="ECO:0000313" key="12">
    <source>
        <dbReference type="Proteomes" id="UP000277108"/>
    </source>
</evidence>
<dbReference type="Proteomes" id="UP000277108">
    <property type="component" value="Unassembled WGS sequence"/>
</dbReference>
<comment type="caution">
    <text evidence="11">The sequence shown here is derived from an EMBL/GenBank/DDBJ whole genome shotgun (WGS) entry which is preliminary data.</text>
</comment>
<name>A0A3N5BKF7_9BACL</name>
<dbReference type="InterPro" id="IPR003849">
    <property type="entry name" value="Preprotein_translocase_YajC"/>
</dbReference>
<evidence type="ECO:0000256" key="2">
    <source>
        <dbReference type="ARBA" id="ARBA00006742"/>
    </source>
</evidence>